<dbReference type="EMBL" id="CP009211">
    <property type="protein sequence ID" value="AIJ33406.1"/>
    <property type="molecule type" value="Genomic_DNA"/>
</dbReference>
<evidence type="ECO:0000259" key="1">
    <source>
        <dbReference type="Pfam" id="PF13173"/>
    </source>
</evidence>
<reference evidence="3 5" key="1">
    <citation type="submission" date="2014-08" db="EMBL/GenBank/DDBJ databases">
        <title>Complete genome sequence of Corynebacterium imitans DSM 44264, isolated from a five-month-old boy with suspected pharyngeal diphtheria.</title>
        <authorList>
            <person name="Mollmann S."/>
            <person name="Albersmeier A."/>
            <person name="Ruckert C."/>
            <person name="Tauch A."/>
        </authorList>
    </citation>
    <scope>NUCLEOTIDE SEQUENCE [LARGE SCALE GENOMIC DNA]</scope>
    <source>
        <strain evidence="3 5">DSM 44264</strain>
    </source>
</reference>
<dbReference type="RefSeq" id="WP_038590156.1">
    <property type="nucleotide sequence ID" value="NZ_CP009211.1"/>
</dbReference>
<dbReference type="PANTHER" id="PTHR43566">
    <property type="entry name" value="CONSERVED PROTEIN"/>
    <property type="match status" value="1"/>
</dbReference>
<dbReference type="EMBL" id="LT906467">
    <property type="protein sequence ID" value="SNV68708.1"/>
    <property type="molecule type" value="Genomic_DNA"/>
</dbReference>
<dbReference type="Proteomes" id="UP000215374">
    <property type="component" value="Chromosome 1"/>
</dbReference>
<dbReference type="InterPro" id="IPR041682">
    <property type="entry name" value="AAA_14"/>
</dbReference>
<dbReference type="AlphaFoldDB" id="A0A076NMJ7"/>
<dbReference type="Pfam" id="PF13635">
    <property type="entry name" value="DUF4143"/>
    <property type="match status" value="1"/>
</dbReference>
<sequence length="425" mass="46909">MDEATDSTKYVRREIDTLLDEVMPYFPAIALEGAKGVGKTQTALQRAEHVLQLDSPGMSDLLAADPSIVHSRQGSVLIDEWQKYPPVWDIVRRAVDAGAPAGSFLLTGSAYPPHGAGIHSGAGRIDAVRMRPFAMQERSLARTKVRIADIFHGMQSNVEAEEVAVGVTDYAEEICRSGFPGIMELPPRLRTMRLNSYVERLATHEFEELGQRIRDPQSVIRWLSAYAAGSSRTDSYQSILDRATPGEADKPARKTTQGYRRLLEQLMILEPLPAWEPLQAGFPPLIRSPKHHLCDPGLAATLLGATPASLISGDPAQSELFAQLFESFVLLSARVAAETFGAKTWHLRARRGERELDILVEDMEKRILGIEVKVSPEVRDDDVAHLHWLRVQLGPKWAGGMVVHAGSHLYRRADGIWVVPLAALG</sequence>
<dbReference type="HOGENOM" id="CLU_041527_4_1_11"/>
<feature type="domain" description="DUF4143" evidence="2">
    <location>
        <begin position="206"/>
        <end position="374"/>
    </location>
</feature>
<evidence type="ECO:0000313" key="4">
    <source>
        <dbReference type="EMBL" id="SNV68708.1"/>
    </source>
</evidence>
<protein>
    <submittedName>
        <fullName evidence="4">AAA+ superfamily ATPase</fullName>
    </submittedName>
</protein>
<reference evidence="4 6" key="2">
    <citation type="submission" date="2017-06" db="EMBL/GenBank/DDBJ databases">
        <authorList>
            <consortium name="Pathogen Informatics"/>
        </authorList>
    </citation>
    <scope>NUCLEOTIDE SEQUENCE [LARGE SCALE GENOMIC DNA]</scope>
    <source>
        <strain evidence="4 6">NCTC13015</strain>
    </source>
</reference>
<organism evidence="3 5">
    <name type="scientific">Corynebacterium imitans</name>
    <dbReference type="NCBI Taxonomy" id="156978"/>
    <lineage>
        <taxon>Bacteria</taxon>
        <taxon>Bacillati</taxon>
        <taxon>Actinomycetota</taxon>
        <taxon>Actinomycetes</taxon>
        <taxon>Mycobacteriales</taxon>
        <taxon>Corynebacteriaceae</taxon>
        <taxon>Corynebacterium</taxon>
    </lineage>
</organism>
<evidence type="ECO:0000313" key="3">
    <source>
        <dbReference type="EMBL" id="AIJ33406.1"/>
    </source>
</evidence>
<accession>A0A076NMJ7</accession>
<evidence type="ECO:0000259" key="2">
    <source>
        <dbReference type="Pfam" id="PF13635"/>
    </source>
</evidence>
<evidence type="ECO:0000313" key="6">
    <source>
        <dbReference type="Proteomes" id="UP000215374"/>
    </source>
</evidence>
<dbReference type="Pfam" id="PF13173">
    <property type="entry name" value="AAA_14"/>
    <property type="match status" value="1"/>
</dbReference>
<dbReference type="eggNOG" id="COG1373">
    <property type="taxonomic scope" value="Bacteria"/>
</dbReference>
<dbReference type="STRING" id="156978.CIMIT_05370"/>
<proteinExistence type="predicted"/>
<name>A0A076NMJ7_9CORY</name>
<keyword evidence="5" id="KW-1185">Reference proteome</keyword>
<dbReference type="Proteomes" id="UP000028780">
    <property type="component" value="Chromosome"/>
</dbReference>
<dbReference type="KEGG" id="cii:CIMIT_05370"/>
<dbReference type="PANTHER" id="PTHR43566:SF2">
    <property type="entry name" value="DUF4143 DOMAIN-CONTAINING PROTEIN"/>
    <property type="match status" value="1"/>
</dbReference>
<feature type="domain" description="AAA" evidence="1">
    <location>
        <begin position="27"/>
        <end position="137"/>
    </location>
</feature>
<dbReference type="InterPro" id="IPR025420">
    <property type="entry name" value="DUF4143"/>
</dbReference>
<gene>
    <name evidence="3" type="ORF">CIMIT_05370</name>
    <name evidence="4" type="ORF">SAMEA4535761_01139</name>
</gene>
<dbReference type="OrthoDB" id="128089at2"/>
<evidence type="ECO:0000313" key="5">
    <source>
        <dbReference type="Proteomes" id="UP000028780"/>
    </source>
</evidence>